<evidence type="ECO:0000256" key="1">
    <source>
        <dbReference type="SAM" id="Phobius"/>
    </source>
</evidence>
<keyword evidence="1" id="KW-1133">Transmembrane helix</keyword>
<protein>
    <submittedName>
        <fullName evidence="2">Uncharacterized protein</fullName>
    </submittedName>
</protein>
<dbReference type="Proteomes" id="UP000241986">
    <property type="component" value="Unassembled WGS sequence"/>
</dbReference>
<evidence type="ECO:0000313" key="3">
    <source>
        <dbReference type="Proteomes" id="UP000241986"/>
    </source>
</evidence>
<gene>
    <name evidence="2" type="ORF">DAA48_22310</name>
</gene>
<evidence type="ECO:0000313" key="2">
    <source>
        <dbReference type="EMBL" id="PTH79167.1"/>
    </source>
</evidence>
<proteinExistence type="predicted"/>
<accession>A0A2T4MX38</accession>
<name>A0A2T4MX38_AERVE</name>
<organism evidence="2 3">
    <name type="scientific">Aeromonas veronii</name>
    <dbReference type="NCBI Taxonomy" id="654"/>
    <lineage>
        <taxon>Bacteria</taxon>
        <taxon>Pseudomonadati</taxon>
        <taxon>Pseudomonadota</taxon>
        <taxon>Gammaproteobacteria</taxon>
        <taxon>Aeromonadales</taxon>
        <taxon>Aeromonadaceae</taxon>
        <taxon>Aeromonas</taxon>
    </lineage>
</organism>
<dbReference type="AlphaFoldDB" id="A0A2T4MX38"/>
<dbReference type="RefSeq" id="WP_107684802.1">
    <property type="nucleotide sequence ID" value="NZ_PZKL01000045.1"/>
</dbReference>
<keyword evidence="1" id="KW-0472">Membrane</keyword>
<comment type="caution">
    <text evidence="2">The sequence shown here is derived from an EMBL/GenBank/DDBJ whole genome shotgun (WGS) entry which is preliminary data.</text>
</comment>
<feature type="transmembrane region" description="Helical" evidence="1">
    <location>
        <begin position="85"/>
        <end position="109"/>
    </location>
</feature>
<feature type="transmembrane region" description="Helical" evidence="1">
    <location>
        <begin position="55"/>
        <end position="79"/>
    </location>
</feature>
<reference evidence="2 3" key="1">
    <citation type="submission" date="2018-03" db="EMBL/GenBank/DDBJ databases">
        <title>Aeromonas veronii whole genome sequencing and analysis.</title>
        <authorList>
            <person name="Xie H."/>
            <person name="Liu T."/>
            <person name="Wang K."/>
        </authorList>
    </citation>
    <scope>NUCLEOTIDE SEQUENCE [LARGE SCALE GENOMIC DNA]</scope>
    <source>
        <strain evidence="2 3">XH.VA.1</strain>
    </source>
</reference>
<keyword evidence="1" id="KW-0812">Transmembrane</keyword>
<dbReference type="EMBL" id="PZKL01000045">
    <property type="protein sequence ID" value="PTH79167.1"/>
    <property type="molecule type" value="Genomic_DNA"/>
</dbReference>
<sequence length="150" mass="17273">MALFNTFIVRSQFKSRLIPWLRSIKDRDNAQVKMDLPSVSSDVDRAEFKKRYNNLLLSILIVSVFGIVSFSFMLSHFFAGGVMNGLMFMMVGLISLSCYFKLSFLSWIARETYADWDNRSAPNSRALNDFISVIKISPSVLFQYSLQEKK</sequence>